<dbReference type="EMBL" id="FMBK01000002">
    <property type="protein sequence ID" value="SCC71015.1"/>
    <property type="molecule type" value="Genomic_DNA"/>
</dbReference>
<sequence>MASSDWPFLFESMNIIILNLKGLSFAFAGAILANVLGFPLPWLLGPLLITVIFGIIKVPSQCDLRWRKCGQWVIGTGLGLYFTPLMMTTLLLNWPALVIGIVWALILGSVLAWAQYKLIHLDWATSWFSSCIGGASEMVNIAERYHAQVDKVAAAHSLRIVLLVVCIPVFLEWYYTVNLSLMPTPSYVESTALEVMILLCLSFCAALLANKLNVLNPWVLGPLVLIGGLTAFDFQLTNLPEFLIHFGQLCIGWSLGSKFPFNFFSTSRKFIVGCLVFNMIGLIMSTLIAIVLARFLNFNEATMILGISPGGIAEMALTAKALGLAVPVVVAFQLTRLIVILLTCDYLYNLSKNKMKSLNR</sequence>
<feature type="transmembrane region" description="Helical" evidence="1">
    <location>
        <begin position="97"/>
        <end position="116"/>
    </location>
</feature>
<feature type="transmembrane region" description="Helical" evidence="1">
    <location>
        <begin position="270"/>
        <end position="296"/>
    </location>
</feature>
<dbReference type="InterPro" id="IPR017516">
    <property type="entry name" value="AbrB_dup"/>
</dbReference>
<feature type="transmembrane region" description="Helical" evidence="1">
    <location>
        <begin position="242"/>
        <end position="261"/>
    </location>
</feature>
<evidence type="ECO:0000313" key="2">
    <source>
        <dbReference type="EMBL" id="SCC71015.1"/>
    </source>
</evidence>
<evidence type="ECO:0000313" key="3">
    <source>
        <dbReference type="Proteomes" id="UP000243661"/>
    </source>
</evidence>
<feature type="transmembrane region" description="Helical" evidence="1">
    <location>
        <begin position="12"/>
        <end position="36"/>
    </location>
</feature>
<evidence type="ECO:0000256" key="1">
    <source>
        <dbReference type="SAM" id="Phobius"/>
    </source>
</evidence>
<dbReference type="PANTHER" id="PTHR38457">
    <property type="entry name" value="REGULATOR ABRB-RELATED"/>
    <property type="match status" value="1"/>
</dbReference>
<organism evidence="2 3">
    <name type="scientific">Acinetobacter albensis</name>
    <dbReference type="NCBI Taxonomy" id="1673609"/>
    <lineage>
        <taxon>Bacteria</taxon>
        <taxon>Pseudomonadati</taxon>
        <taxon>Pseudomonadota</taxon>
        <taxon>Gammaproteobacteria</taxon>
        <taxon>Moraxellales</taxon>
        <taxon>Moraxellaceae</taxon>
        <taxon>Acinetobacter</taxon>
    </lineage>
</organism>
<feature type="transmembrane region" description="Helical" evidence="1">
    <location>
        <begin position="72"/>
        <end position="91"/>
    </location>
</feature>
<dbReference type="PIRSF" id="PIRSF038991">
    <property type="entry name" value="Protein_AbrB"/>
    <property type="match status" value="1"/>
</dbReference>
<keyword evidence="1" id="KW-1133">Transmembrane helix</keyword>
<evidence type="ECO:0008006" key="4">
    <source>
        <dbReference type="Google" id="ProtNLM"/>
    </source>
</evidence>
<dbReference type="Pfam" id="PF05145">
    <property type="entry name" value="AbrB"/>
    <property type="match status" value="1"/>
</dbReference>
<proteinExistence type="predicted"/>
<name>A0A1C4GT20_9GAMM</name>
<dbReference type="PANTHER" id="PTHR38457:SF1">
    <property type="entry name" value="REGULATOR ABRB-RELATED"/>
    <property type="match status" value="1"/>
</dbReference>
<protein>
    <recommendedName>
        <fullName evidence="4">Ammonia monooxygenase</fullName>
    </recommendedName>
</protein>
<reference evidence="2 3" key="1">
    <citation type="submission" date="2016-08" db="EMBL/GenBank/DDBJ databases">
        <authorList>
            <person name="Seilhamer J.J."/>
        </authorList>
    </citation>
    <scope>NUCLEOTIDE SEQUENCE [LARGE SCALE GENOMIC DNA]</scope>
    <source>
        <strain evidence="2 3">ANC 4874</strain>
    </source>
</reference>
<keyword evidence="1" id="KW-0812">Transmembrane</keyword>
<gene>
    <name evidence="2" type="ORF">GA0116959_102109</name>
</gene>
<feature type="transmembrane region" description="Helical" evidence="1">
    <location>
        <begin position="324"/>
        <end position="348"/>
    </location>
</feature>
<feature type="transmembrane region" description="Helical" evidence="1">
    <location>
        <begin position="217"/>
        <end position="236"/>
    </location>
</feature>
<feature type="transmembrane region" description="Helical" evidence="1">
    <location>
        <begin position="191"/>
        <end position="210"/>
    </location>
</feature>
<keyword evidence="1" id="KW-0472">Membrane</keyword>
<dbReference type="NCBIfam" id="TIGR03082">
    <property type="entry name" value="Gneg_AbrB_dup"/>
    <property type="match status" value="2"/>
</dbReference>
<accession>A0A1C4GT20</accession>
<dbReference type="GO" id="GO:0010468">
    <property type="term" value="P:regulation of gene expression"/>
    <property type="evidence" value="ECO:0007669"/>
    <property type="project" value="InterPro"/>
</dbReference>
<dbReference type="InterPro" id="IPR007820">
    <property type="entry name" value="AbrB_fam"/>
</dbReference>
<feature type="transmembrane region" description="Helical" evidence="1">
    <location>
        <begin position="152"/>
        <end position="171"/>
    </location>
</feature>
<dbReference type="Proteomes" id="UP000243661">
    <property type="component" value="Unassembled WGS sequence"/>
</dbReference>
<dbReference type="GO" id="GO:0016020">
    <property type="term" value="C:membrane"/>
    <property type="evidence" value="ECO:0007669"/>
    <property type="project" value="InterPro"/>
</dbReference>
<dbReference type="AlphaFoldDB" id="A0A1C4GT20"/>